<name>A0A0D9ZRF2_9ORYZ</name>
<accession>A0A0D9ZRF2</accession>
<sequence>HSSGSGGTGARTGAAAERRSTAGFAPSDVTYKSCGHGILDGKVNGCIHRHHRHAASVSLPLQLFPPSAPRSGCAHQSPTTSARSFSAPSNSPFSRVEDAAAVRVPDPLHEVDRVLAAVHD</sequence>
<feature type="region of interest" description="Disordered" evidence="1">
    <location>
        <begin position="67"/>
        <end position="95"/>
    </location>
</feature>
<evidence type="ECO:0000313" key="2">
    <source>
        <dbReference type="EnsemblPlants" id="OGLUM04G26810.1"/>
    </source>
</evidence>
<feature type="compositionally biased region" description="Gly residues" evidence="1">
    <location>
        <begin position="1"/>
        <end position="10"/>
    </location>
</feature>
<reference evidence="2" key="2">
    <citation type="submission" date="2018-05" db="EMBL/GenBank/DDBJ databases">
        <title>OgluRS3 (Oryza glumaepatula Reference Sequence Version 3).</title>
        <authorList>
            <person name="Zhang J."/>
            <person name="Kudrna D."/>
            <person name="Lee S."/>
            <person name="Talag J."/>
            <person name="Welchert J."/>
            <person name="Wing R.A."/>
        </authorList>
    </citation>
    <scope>NUCLEOTIDE SEQUENCE [LARGE SCALE GENOMIC DNA]</scope>
</reference>
<feature type="compositionally biased region" description="Polar residues" evidence="1">
    <location>
        <begin position="74"/>
        <end position="93"/>
    </location>
</feature>
<reference evidence="2" key="1">
    <citation type="submission" date="2015-04" db="UniProtKB">
        <authorList>
            <consortium name="EnsemblPlants"/>
        </authorList>
    </citation>
    <scope>IDENTIFICATION</scope>
</reference>
<proteinExistence type="predicted"/>
<dbReference type="Gramene" id="OGLUM04G26810.1">
    <property type="protein sequence ID" value="OGLUM04G26810.1"/>
    <property type="gene ID" value="OGLUM04G26810"/>
</dbReference>
<keyword evidence="3" id="KW-1185">Reference proteome</keyword>
<evidence type="ECO:0000313" key="3">
    <source>
        <dbReference type="Proteomes" id="UP000026961"/>
    </source>
</evidence>
<evidence type="ECO:0000256" key="1">
    <source>
        <dbReference type="SAM" id="MobiDB-lite"/>
    </source>
</evidence>
<dbReference type="EnsemblPlants" id="OGLUM04G26810.1">
    <property type="protein sequence ID" value="OGLUM04G26810.1"/>
    <property type="gene ID" value="OGLUM04G26810"/>
</dbReference>
<dbReference type="HOGENOM" id="CLU_2055727_0_0_1"/>
<feature type="region of interest" description="Disordered" evidence="1">
    <location>
        <begin position="1"/>
        <end position="26"/>
    </location>
</feature>
<protein>
    <submittedName>
        <fullName evidence="2">Uncharacterized protein</fullName>
    </submittedName>
</protein>
<organism evidence="2">
    <name type="scientific">Oryza glumipatula</name>
    <dbReference type="NCBI Taxonomy" id="40148"/>
    <lineage>
        <taxon>Eukaryota</taxon>
        <taxon>Viridiplantae</taxon>
        <taxon>Streptophyta</taxon>
        <taxon>Embryophyta</taxon>
        <taxon>Tracheophyta</taxon>
        <taxon>Spermatophyta</taxon>
        <taxon>Magnoliopsida</taxon>
        <taxon>Liliopsida</taxon>
        <taxon>Poales</taxon>
        <taxon>Poaceae</taxon>
        <taxon>BOP clade</taxon>
        <taxon>Oryzoideae</taxon>
        <taxon>Oryzeae</taxon>
        <taxon>Oryzinae</taxon>
        <taxon>Oryza</taxon>
    </lineage>
</organism>
<dbReference type="Proteomes" id="UP000026961">
    <property type="component" value="Chromosome 4"/>
</dbReference>
<dbReference type="AlphaFoldDB" id="A0A0D9ZRF2"/>